<dbReference type="EMBL" id="FNVN01000001">
    <property type="protein sequence ID" value="SEF67535.1"/>
    <property type="molecule type" value="Genomic_DNA"/>
</dbReference>
<feature type="transmembrane region" description="Helical" evidence="6">
    <location>
        <begin position="404"/>
        <end position="423"/>
    </location>
</feature>
<keyword evidence="9" id="KW-1185">Reference proteome</keyword>
<reference evidence="7 10" key="2">
    <citation type="journal article" date="2019" name="Nat. Commun.">
        <title>A new type of DNA phosphorothioation-based antiviral system in archaea.</title>
        <authorList>
            <person name="Xiong L."/>
            <person name="Liu S."/>
            <person name="Chen S."/>
            <person name="Xiao Y."/>
            <person name="Zhu B."/>
            <person name="Gao Y."/>
            <person name="Zhang Y."/>
            <person name="Chen B."/>
            <person name="Luo J."/>
            <person name="Deng Z."/>
            <person name="Chen X."/>
            <person name="Wang L."/>
            <person name="Chen S."/>
        </authorList>
    </citation>
    <scope>NUCLEOTIDE SEQUENCE [LARGE SCALE GENOMIC DNA]</scope>
    <source>
        <strain evidence="7 10">CGMCC 1.10331</strain>
    </source>
</reference>
<feature type="transmembrane region" description="Helical" evidence="6">
    <location>
        <begin position="93"/>
        <end position="115"/>
    </location>
</feature>
<dbReference type="CDD" id="cd13128">
    <property type="entry name" value="MATE_Wzx_like"/>
    <property type="match status" value="1"/>
</dbReference>
<dbReference type="Proteomes" id="UP000236740">
    <property type="component" value="Unassembled WGS sequence"/>
</dbReference>
<dbReference type="PANTHER" id="PTHR30250">
    <property type="entry name" value="PST FAMILY PREDICTED COLANIC ACID TRANSPORTER"/>
    <property type="match status" value="1"/>
</dbReference>
<dbReference type="RefSeq" id="WP_103990191.1">
    <property type="nucleotide sequence ID" value="NZ_CP031311.1"/>
</dbReference>
<keyword evidence="3 6" id="KW-0812">Transmembrane</keyword>
<dbReference type="Proteomes" id="UP000296733">
    <property type="component" value="Chromosome"/>
</dbReference>
<evidence type="ECO:0000256" key="4">
    <source>
        <dbReference type="ARBA" id="ARBA00022989"/>
    </source>
</evidence>
<protein>
    <submittedName>
        <fullName evidence="7">Flippase</fullName>
    </submittedName>
    <submittedName>
        <fullName evidence="8">Membrane protein involved in the export of O-antigen and teichoic acid</fullName>
    </submittedName>
</protein>
<feature type="transmembrane region" description="Helical" evidence="6">
    <location>
        <begin position="49"/>
        <end position="72"/>
    </location>
</feature>
<keyword evidence="4 6" id="KW-1133">Transmembrane helix</keyword>
<dbReference type="InterPro" id="IPR050833">
    <property type="entry name" value="Poly_Biosynth_Transport"/>
</dbReference>
<feature type="transmembrane region" description="Helical" evidence="6">
    <location>
        <begin position="312"/>
        <end position="337"/>
    </location>
</feature>
<evidence type="ECO:0000256" key="3">
    <source>
        <dbReference type="ARBA" id="ARBA00022692"/>
    </source>
</evidence>
<feature type="transmembrane region" description="Helical" evidence="6">
    <location>
        <begin position="223"/>
        <end position="244"/>
    </location>
</feature>
<feature type="transmembrane region" description="Helical" evidence="6">
    <location>
        <begin position="378"/>
        <end position="398"/>
    </location>
</feature>
<dbReference type="KEGG" id="hlm:DV707_05695"/>
<name>A0A1H5TXH9_9EURY</name>
<dbReference type="OrthoDB" id="19148at2157"/>
<proteinExistence type="predicted"/>
<comment type="subcellular location">
    <subcellularLocation>
        <location evidence="1">Cell membrane</location>
        <topology evidence="1">Multi-pass membrane protein</topology>
    </subcellularLocation>
</comment>
<dbReference type="Pfam" id="PF13440">
    <property type="entry name" value="Polysacc_synt_3"/>
    <property type="match status" value="1"/>
</dbReference>
<accession>A0A1H5TXH9</accession>
<evidence type="ECO:0000256" key="5">
    <source>
        <dbReference type="ARBA" id="ARBA00023136"/>
    </source>
</evidence>
<evidence type="ECO:0000256" key="1">
    <source>
        <dbReference type="ARBA" id="ARBA00004651"/>
    </source>
</evidence>
<evidence type="ECO:0000313" key="9">
    <source>
        <dbReference type="Proteomes" id="UP000236740"/>
    </source>
</evidence>
<dbReference type="PANTHER" id="PTHR30250:SF27">
    <property type="entry name" value="POLYSACCHARIDE BIOSYNTHESIS PROTEIN"/>
    <property type="match status" value="1"/>
</dbReference>
<dbReference type="GeneID" id="39857560"/>
<evidence type="ECO:0000313" key="8">
    <source>
        <dbReference type="EMBL" id="SEF67535.1"/>
    </source>
</evidence>
<feature type="transmembrane region" description="Helical" evidence="6">
    <location>
        <begin position="349"/>
        <end position="371"/>
    </location>
</feature>
<feature type="transmembrane region" description="Helical" evidence="6">
    <location>
        <begin position="12"/>
        <end position="37"/>
    </location>
</feature>
<feature type="transmembrane region" description="Helical" evidence="6">
    <location>
        <begin position="135"/>
        <end position="156"/>
    </location>
</feature>
<evidence type="ECO:0000256" key="6">
    <source>
        <dbReference type="SAM" id="Phobius"/>
    </source>
</evidence>
<keyword evidence="2" id="KW-1003">Cell membrane</keyword>
<feature type="transmembrane region" description="Helical" evidence="6">
    <location>
        <begin position="461"/>
        <end position="479"/>
    </location>
</feature>
<evidence type="ECO:0000256" key="2">
    <source>
        <dbReference type="ARBA" id="ARBA00022475"/>
    </source>
</evidence>
<sequence length="510" mass="54330">MTENRDEQSTGDSLATVLSGGALVSAGKVLALGFGFFTQIAMARLLTEAAYGNVVLALAVVNIAGLVAKLGLDDGVMREYPHHEDDPAEAHGVVRASTVITVTSGLVTAIVLFLAAPTIARVVFDDASLIPLFRIGSIAIPFITTSSVAVSLARGARDARVQAYVRQIFQPAARLLFVGGLLLAGFNAVGAISGQIAAIVLAALAAFYMARRSLPSFDVSPNPMYRSVLAFSLPLIAVQGMGFLNSNVDVYMVGYFMNSSSLGVYNISLQLGNIVNSILGTTGFLLPPMLTRLQQRGQNTEMLRTYQVVTKWMVVLIIPVFIVLFFAPRLVIGLFFGESYTRGTLALRILLAGKFITIIMGLNSSALIALGKNRVVSYIVFCETAVNVAINFILIPVIGFEGAAIGMTISTIIGDALGVAILYRRFGLHPFTRSVLSPVAAIGVVSTVGYGTLWLLGLPTYLTVGLVGIAYLPIIAILAPEPEDEKLLTQVEDQTGYDLEVVRDVVSSFR</sequence>
<feature type="transmembrane region" description="Helical" evidence="6">
    <location>
        <begin position="435"/>
        <end position="455"/>
    </location>
</feature>
<evidence type="ECO:0000313" key="10">
    <source>
        <dbReference type="Proteomes" id="UP000296733"/>
    </source>
</evidence>
<dbReference type="EMBL" id="CP031311">
    <property type="protein sequence ID" value="QCC47208.1"/>
    <property type="molecule type" value="Genomic_DNA"/>
</dbReference>
<evidence type="ECO:0000313" key="7">
    <source>
        <dbReference type="EMBL" id="QCC47208.1"/>
    </source>
</evidence>
<dbReference type="AlphaFoldDB" id="A0A1H5TXH9"/>
<keyword evidence="5 6" id="KW-0472">Membrane</keyword>
<gene>
    <name evidence="7" type="ORF">DV707_05695</name>
    <name evidence="8" type="ORF">SAMN04488133_0412</name>
</gene>
<organism evidence="8 9">
    <name type="scientific">Halobellus limi</name>
    <dbReference type="NCBI Taxonomy" id="699433"/>
    <lineage>
        <taxon>Archaea</taxon>
        <taxon>Methanobacteriati</taxon>
        <taxon>Methanobacteriota</taxon>
        <taxon>Stenosarchaea group</taxon>
        <taxon>Halobacteria</taxon>
        <taxon>Halobacteriales</taxon>
        <taxon>Haloferacaceae</taxon>
        <taxon>Halobellus</taxon>
    </lineage>
</organism>
<dbReference type="GO" id="GO:0005886">
    <property type="term" value="C:plasma membrane"/>
    <property type="evidence" value="ECO:0007669"/>
    <property type="project" value="UniProtKB-SubCell"/>
</dbReference>
<reference evidence="8 9" key="1">
    <citation type="submission" date="2016-10" db="EMBL/GenBank/DDBJ databases">
        <authorList>
            <person name="de Groot N.N."/>
        </authorList>
    </citation>
    <scope>NUCLEOTIDE SEQUENCE [LARGE SCALE GENOMIC DNA]</scope>
    <source>
        <strain evidence="8 9">CGMCC 1.10331</strain>
    </source>
</reference>
<feature type="transmembrane region" description="Helical" evidence="6">
    <location>
        <begin position="192"/>
        <end position="211"/>
    </location>
</feature>